<proteinExistence type="predicted"/>
<evidence type="ECO:0000256" key="1">
    <source>
        <dbReference type="SAM" id="MobiDB-lite"/>
    </source>
</evidence>
<dbReference type="Proteomes" id="UP000663792">
    <property type="component" value="Unassembled WGS sequence"/>
</dbReference>
<gene>
    <name evidence="3" type="ORF">JL106_12135</name>
</gene>
<comment type="caution">
    <text evidence="3">The sequence shown here is derived from an EMBL/GenBank/DDBJ whole genome shotgun (WGS) entry which is preliminary data.</text>
</comment>
<keyword evidence="2" id="KW-0812">Transmembrane</keyword>
<protein>
    <recommendedName>
        <fullName evidence="5">Integral membrane protein</fullName>
    </recommendedName>
</protein>
<feature type="transmembrane region" description="Helical" evidence="2">
    <location>
        <begin position="14"/>
        <end position="34"/>
    </location>
</feature>
<evidence type="ECO:0000313" key="4">
    <source>
        <dbReference type="Proteomes" id="UP000663792"/>
    </source>
</evidence>
<keyword evidence="2" id="KW-1133">Transmembrane helix</keyword>
<feature type="compositionally biased region" description="Basic and acidic residues" evidence="1">
    <location>
        <begin position="274"/>
        <end position="285"/>
    </location>
</feature>
<reference evidence="3" key="1">
    <citation type="submission" date="2021-01" db="EMBL/GenBank/DDBJ databases">
        <title>YIM 132084 draft genome.</title>
        <authorList>
            <person name="An D."/>
        </authorList>
    </citation>
    <scope>NUCLEOTIDE SEQUENCE</scope>
    <source>
        <strain evidence="3">YIM 132084</strain>
    </source>
</reference>
<dbReference type="EMBL" id="JAERWK010000015">
    <property type="protein sequence ID" value="MBM9468029.1"/>
    <property type="molecule type" value="Genomic_DNA"/>
</dbReference>
<feature type="transmembrane region" description="Helical" evidence="2">
    <location>
        <begin position="148"/>
        <end position="170"/>
    </location>
</feature>
<organism evidence="3 4">
    <name type="scientific">Nakamurella leprariae</name>
    <dbReference type="NCBI Taxonomy" id="2803911"/>
    <lineage>
        <taxon>Bacteria</taxon>
        <taxon>Bacillati</taxon>
        <taxon>Actinomycetota</taxon>
        <taxon>Actinomycetes</taxon>
        <taxon>Nakamurellales</taxon>
        <taxon>Nakamurellaceae</taxon>
        <taxon>Nakamurella</taxon>
    </lineage>
</organism>
<feature type="compositionally biased region" description="Low complexity" evidence="1">
    <location>
        <begin position="246"/>
        <end position="272"/>
    </location>
</feature>
<keyword evidence="4" id="KW-1185">Reference proteome</keyword>
<feature type="transmembrane region" description="Helical" evidence="2">
    <location>
        <begin position="80"/>
        <end position="104"/>
    </location>
</feature>
<feature type="transmembrane region" description="Helical" evidence="2">
    <location>
        <begin position="55"/>
        <end position="74"/>
    </location>
</feature>
<sequence length="285" mass="30602">MGWWERNIVEPGKLPLLLCLAAFIATFLVTRLITRSIRAGRGPFRDNVTSSGTHVHHAVPGILLLVAGALLAISTPQRPWVHIAAVAIGVGMSLVLDEFALILHLQDVYWSSEGRLSVEVIGFTAAVMGFGLVGLSPNGVDQLSAGELGVRLSLTTVVVVHALLALITVLKGKYRTALLSCFVPFIAWVAAFRLARPGSWWARRWYGKRRRARAAVRTRAWDARWDPRWDRVSDLIAGRPTAARTAVAGTAGAAAGPTAPGTSPGTTPETAPDTARENADPAEPR</sequence>
<feature type="transmembrane region" description="Helical" evidence="2">
    <location>
        <begin position="116"/>
        <end position="136"/>
    </location>
</feature>
<name>A0A938YH51_9ACTN</name>
<evidence type="ECO:0000256" key="2">
    <source>
        <dbReference type="SAM" id="Phobius"/>
    </source>
</evidence>
<feature type="transmembrane region" description="Helical" evidence="2">
    <location>
        <begin position="177"/>
        <end position="195"/>
    </location>
</feature>
<dbReference type="AlphaFoldDB" id="A0A938YH51"/>
<dbReference type="RefSeq" id="WP_205260978.1">
    <property type="nucleotide sequence ID" value="NZ_JAERWK010000015.1"/>
</dbReference>
<accession>A0A938YH51</accession>
<keyword evidence="2" id="KW-0472">Membrane</keyword>
<evidence type="ECO:0008006" key="5">
    <source>
        <dbReference type="Google" id="ProtNLM"/>
    </source>
</evidence>
<evidence type="ECO:0000313" key="3">
    <source>
        <dbReference type="EMBL" id="MBM9468029.1"/>
    </source>
</evidence>
<feature type="region of interest" description="Disordered" evidence="1">
    <location>
        <begin position="246"/>
        <end position="285"/>
    </location>
</feature>